<accession>A0A5C7AR76</accession>
<dbReference type="GO" id="GO:0005886">
    <property type="term" value="C:plasma membrane"/>
    <property type="evidence" value="ECO:0007669"/>
    <property type="project" value="UniProtKB-SubCell"/>
</dbReference>
<dbReference type="GO" id="GO:0009055">
    <property type="term" value="F:electron transfer activity"/>
    <property type="evidence" value="ECO:0007669"/>
    <property type="project" value="InterPro"/>
</dbReference>
<dbReference type="GO" id="GO:0020037">
    <property type="term" value="F:heme binding"/>
    <property type="evidence" value="ECO:0007669"/>
    <property type="project" value="TreeGrafter"/>
</dbReference>
<dbReference type="InterPro" id="IPR016174">
    <property type="entry name" value="Di-haem_cyt_TM"/>
</dbReference>
<dbReference type="GO" id="GO:0022904">
    <property type="term" value="P:respiratory electron transport chain"/>
    <property type="evidence" value="ECO:0007669"/>
    <property type="project" value="InterPro"/>
</dbReference>
<dbReference type="SUPFAM" id="SSF81342">
    <property type="entry name" value="Transmembrane di-heme cytochromes"/>
    <property type="match status" value="1"/>
</dbReference>
<gene>
    <name evidence="8" type="ORF">ESV85_11670</name>
</gene>
<sequence length="256" mass="29289">MDSTSTSLSEKLRHKPWVKTAHWIITLSFLFLVFTGIEIMMVHPRLYWGEVGNELTPALLEIPISRNHKRSDWQEKVPFFDSEDSPVSAGRNGEELMFNENGWGRSIHFLAAWFLVVTGLVYLLLGIFSGHFQKHIWPRIKELTPAQLWRDIKEHFQMKIAPPTGGPTYGLLQKLAYMTIIFMALPLAIITGFTMSPAITAAFPFLLEVIGGYQSARTIHFFTSLALEIFLIMHIVMIMLSGFKQQLRYMTIGKQS</sequence>
<evidence type="ECO:0000256" key="6">
    <source>
        <dbReference type="SAM" id="Phobius"/>
    </source>
</evidence>
<reference evidence="8 9" key="1">
    <citation type="submission" date="2019-08" db="EMBL/GenBank/DDBJ databases">
        <title>Genomes sequence of Algoriphagus aquimarinus ACAM450.</title>
        <authorList>
            <person name="Bowman J.P."/>
        </authorList>
    </citation>
    <scope>NUCLEOTIDE SEQUENCE [LARGE SCALE GENOMIC DNA]</scope>
    <source>
        <strain evidence="8 9">ACAM 450</strain>
    </source>
</reference>
<keyword evidence="2" id="KW-1003">Cell membrane</keyword>
<comment type="subcellular location">
    <subcellularLocation>
        <location evidence="1">Cell membrane</location>
        <topology evidence="1">Multi-pass membrane protein</topology>
    </subcellularLocation>
</comment>
<evidence type="ECO:0000256" key="5">
    <source>
        <dbReference type="ARBA" id="ARBA00023136"/>
    </source>
</evidence>
<dbReference type="InterPro" id="IPR051542">
    <property type="entry name" value="Hydrogenase_cytochrome"/>
</dbReference>
<dbReference type="EMBL" id="VORW01000006">
    <property type="protein sequence ID" value="TXE11198.1"/>
    <property type="molecule type" value="Genomic_DNA"/>
</dbReference>
<evidence type="ECO:0000256" key="1">
    <source>
        <dbReference type="ARBA" id="ARBA00004651"/>
    </source>
</evidence>
<dbReference type="PANTHER" id="PTHR30485:SF1">
    <property type="entry name" value="CYTOCHROME YDHU-RELATED"/>
    <property type="match status" value="1"/>
</dbReference>
<evidence type="ECO:0000313" key="9">
    <source>
        <dbReference type="Proteomes" id="UP000321935"/>
    </source>
</evidence>
<feature type="transmembrane region" description="Helical" evidence="6">
    <location>
        <begin position="107"/>
        <end position="128"/>
    </location>
</feature>
<dbReference type="AlphaFoldDB" id="A0A5C7AR76"/>
<protein>
    <recommendedName>
        <fullName evidence="7">Cytochrome b561 bacterial/Ni-hydrogenase domain-containing protein</fullName>
    </recommendedName>
</protein>
<evidence type="ECO:0000256" key="3">
    <source>
        <dbReference type="ARBA" id="ARBA00022692"/>
    </source>
</evidence>
<name>A0A5C7AR76_9BACT</name>
<organism evidence="8 9">
    <name type="scientific">Algoriphagus aquimarinus</name>
    <dbReference type="NCBI Taxonomy" id="237018"/>
    <lineage>
        <taxon>Bacteria</taxon>
        <taxon>Pseudomonadati</taxon>
        <taxon>Bacteroidota</taxon>
        <taxon>Cytophagia</taxon>
        <taxon>Cytophagales</taxon>
        <taxon>Cyclobacteriaceae</taxon>
        <taxon>Algoriphagus</taxon>
    </lineage>
</organism>
<evidence type="ECO:0000256" key="2">
    <source>
        <dbReference type="ARBA" id="ARBA00022475"/>
    </source>
</evidence>
<keyword evidence="3 6" id="KW-0812">Transmembrane</keyword>
<dbReference type="Pfam" id="PF01292">
    <property type="entry name" value="Ni_hydr_CYTB"/>
    <property type="match status" value="1"/>
</dbReference>
<comment type="caution">
    <text evidence="8">The sequence shown here is derived from an EMBL/GenBank/DDBJ whole genome shotgun (WGS) entry which is preliminary data.</text>
</comment>
<dbReference type="Proteomes" id="UP000321935">
    <property type="component" value="Unassembled WGS sequence"/>
</dbReference>
<keyword evidence="5 6" id="KW-0472">Membrane</keyword>
<feature type="domain" description="Cytochrome b561 bacterial/Ni-hydrogenase" evidence="7">
    <location>
        <begin position="13"/>
        <end position="251"/>
    </location>
</feature>
<dbReference type="Gene3D" id="1.20.950.20">
    <property type="entry name" value="Transmembrane di-heme cytochromes, Chain C"/>
    <property type="match status" value="1"/>
</dbReference>
<dbReference type="InterPro" id="IPR011577">
    <property type="entry name" value="Cyt_b561_bac/Ni-Hgenase"/>
</dbReference>
<dbReference type="OrthoDB" id="197262at2"/>
<proteinExistence type="predicted"/>
<keyword evidence="4 6" id="KW-1133">Transmembrane helix</keyword>
<feature type="transmembrane region" description="Helical" evidence="6">
    <location>
        <begin position="219"/>
        <end position="240"/>
    </location>
</feature>
<evidence type="ECO:0000256" key="4">
    <source>
        <dbReference type="ARBA" id="ARBA00022989"/>
    </source>
</evidence>
<feature type="transmembrane region" description="Helical" evidence="6">
    <location>
        <begin position="180"/>
        <end position="207"/>
    </location>
</feature>
<evidence type="ECO:0000313" key="8">
    <source>
        <dbReference type="EMBL" id="TXE11198.1"/>
    </source>
</evidence>
<dbReference type="RefSeq" id="WP_146917774.1">
    <property type="nucleotide sequence ID" value="NZ_VORW01000006.1"/>
</dbReference>
<evidence type="ECO:0000259" key="7">
    <source>
        <dbReference type="Pfam" id="PF01292"/>
    </source>
</evidence>
<dbReference type="PANTHER" id="PTHR30485">
    <property type="entry name" value="NI/FE-HYDROGENASE 1 B-TYPE CYTOCHROME SUBUNIT"/>
    <property type="match status" value="1"/>
</dbReference>
<feature type="transmembrane region" description="Helical" evidence="6">
    <location>
        <begin position="21"/>
        <end position="42"/>
    </location>
</feature>